<dbReference type="InterPro" id="IPR006143">
    <property type="entry name" value="RND_pump_MFP"/>
</dbReference>
<name>A0ABT0CD88_THEVL</name>
<comment type="similarity">
    <text evidence="1">Belongs to the membrane fusion protein (MFP) (TC 8.A.1) family.</text>
</comment>
<evidence type="ECO:0000256" key="2">
    <source>
        <dbReference type="SAM" id="Coils"/>
    </source>
</evidence>
<keyword evidence="7" id="KW-1185">Reference proteome</keyword>
<dbReference type="InterPro" id="IPR058625">
    <property type="entry name" value="MdtA-like_BSH"/>
</dbReference>
<dbReference type="Pfam" id="PF25954">
    <property type="entry name" value="Beta-barrel_RND_2"/>
    <property type="match status" value="1"/>
</dbReference>
<reference evidence="6" key="1">
    <citation type="submission" date="2021-02" db="EMBL/GenBank/DDBJ databases">
        <title>The CRISPR/cas machinery reduction and long-range gene transfer in the hot spring cyanobacterium Synechococcus.</title>
        <authorList>
            <person name="Dvorak P."/>
            <person name="Jahodarova E."/>
            <person name="Hasler P."/>
            <person name="Poulickova A."/>
        </authorList>
    </citation>
    <scope>NUCLEOTIDE SEQUENCE</scope>
    <source>
        <strain evidence="6">Rupite</strain>
    </source>
</reference>
<comment type="caution">
    <text evidence="6">The sequence shown here is derived from an EMBL/GenBank/DDBJ whole genome shotgun (WGS) entry which is preliminary data.</text>
</comment>
<feature type="domain" description="CusB-like beta-barrel" evidence="4">
    <location>
        <begin position="270"/>
        <end position="341"/>
    </location>
</feature>
<evidence type="ECO:0000259" key="5">
    <source>
        <dbReference type="Pfam" id="PF25975"/>
    </source>
</evidence>
<protein>
    <submittedName>
        <fullName evidence="6">Efflux RND transporter periplasmic adaptor subunit</fullName>
    </submittedName>
</protein>
<dbReference type="Pfam" id="PF25975">
    <property type="entry name" value="CzcB_C"/>
    <property type="match status" value="1"/>
</dbReference>
<feature type="domain" description="Multidrug resistance protein MdtA-like barrel-sandwich hybrid" evidence="3">
    <location>
        <begin position="79"/>
        <end position="257"/>
    </location>
</feature>
<dbReference type="Gene3D" id="1.10.287.470">
    <property type="entry name" value="Helix hairpin bin"/>
    <property type="match status" value="1"/>
</dbReference>
<accession>A0ABT0CD88</accession>
<feature type="coiled-coil region" evidence="2">
    <location>
        <begin position="120"/>
        <end position="154"/>
    </location>
</feature>
<dbReference type="Gene3D" id="2.40.50.100">
    <property type="match status" value="1"/>
</dbReference>
<dbReference type="PANTHER" id="PTHR30469:SF15">
    <property type="entry name" value="HLYD FAMILY OF SECRETION PROTEINS"/>
    <property type="match status" value="1"/>
</dbReference>
<dbReference type="Gene3D" id="2.40.30.170">
    <property type="match status" value="1"/>
</dbReference>
<dbReference type="InterPro" id="IPR058792">
    <property type="entry name" value="Beta-barrel_RND_2"/>
</dbReference>
<dbReference type="SUPFAM" id="SSF111369">
    <property type="entry name" value="HlyD-like secretion proteins"/>
    <property type="match status" value="2"/>
</dbReference>
<dbReference type="InterPro" id="IPR058649">
    <property type="entry name" value="CzcB_C"/>
</dbReference>
<proteinExistence type="inferred from homology"/>
<evidence type="ECO:0000259" key="4">
    <source>
        <dbReference type="Pfam" id="PF25954"/>
    </source>
</evidence>
<dbReference type="PANTHER" id="PTHR30469">
    <property type="entry name" value="MULTIDRUG RESISTANCE PROTEIN MDTA"/>
    <property type="match status" value="1"/>
</dbReference>
<evidence type="ECO:0000259" key="3">
    <source>
        <dbReference type="Pfam" id="PF25917"/>
    </source>
</evidence>
<dbReference type="Gene3D" id="2.40.420.20">
    <property type="match status" value="1"/>
</dbReference>
<feature type="domain" description="CzcB-like C-terminal circularly permuted SH3-like" evidence="5">
    <location>
        <begin position="348"/>
        <end position="408"/>
    </location>
</feature>
<keyword evidence="2" id="KW-0175">Coiled coil</keyword>
<evidence type="ECO:0000313" key="6">
    <source>
        <dbReference type="EMBL" id="MCJ2543753.1"/>
    </source>
</evidence>
<dbReference type="RefSeq" id="WP_244351543.1">
    <property type="nucleotide sequence ID" value="NZ_JAFIRA010000036.1"/>
</dbReference>
<feature type="coiled-coil region" evidence="2">
    <location>
        <begin position="179"/>
        <end position="213"/>
    </location>
</feature>
<dbReference type="Pfam" id="PF25917">
    <property type="entry name" value="BSH_RND"/>
    <property type="match status" value="1"/>
</dbReference>
<gene>
    <name evidence="6" type="ORF">JX360_12695</name>
</gene>
<dbReference type="Proteomes" id="UP000830835">
    <property type="component" value="Unassembled WGS sequence"/>
</dbReference>
<dbReference type="EMBL" id="JAFIRA010000036">
    <property type="protein sequence ID" value="MCJ2543753.1"/>
    <property type="molecule type" value="Genomic_DNA"/>
</dbReference>
<sequence>MRYSQTPKGSGLRSLASGIGRACATGLLWVVLQPNWALAQRPVGGQGGAARPVSVDVAMAQAGSLSADFRYTGTTQPLRQATLRTRTEGLLLELSVDVGDPVTQGQVLGQLDPTLLQAALIQAQAQLASQESQVAQAQAQLSSARTQVEQARVNWMQQQADAERLGQLASEGAVSAQQAEQARTAANTAEQALRSAEEQVRTQEQAVIAAQRQVEAQGSLVAQAQERLSYTQLLAPLSGVVLARQADPGTFLNSGADVLTVADFSQVRVEFLLSELELGRVQPGQAIQVELDAFPGQRFSGQITRISPAADPQARLVPIEVVIPNPSGRIGSGLLARVQLSLAEDQPVIVPESAIQQHQGSPVVFGVERQGESVRVIARPVQLGERRDGQVEVLSGLEVGDPFVVRSSAPLQDGQEVQLSVISEMQGS</sequence>
<organism evidence="6 7">
    <name type="scientific">Thermostichus vulcanus str. 'Rupite'</name>
    <dbReference type="NCBI Taxonomy" id="2813851"/>
    <lineage>
        <taxon>Bacteria</taxon>
        <taxon>Bacillati</taxon>
        <taxon>Cyanobacteriota</taxon>
        <taxon>Cyanophyceae</taxon>
        <taxon>Thermostichales</taxon>
        <taxon>Thermostichaceae</taxon>
        <taxon>Thermostichus</taxon>
    </lineage>
</organism>
<evidence type="ECO:0000256" key="1">
    <source>
        <dbReference type="ARBA" id="ARBA00009477"/>
    </source>
</evidence>
<dbReference type="NCBIfam" id="TIGR01730">
    <property type="entry name" value="RND_mfp"/>
    <property type="match status" value="1"/>
</dbReference>
<evidence type="ECO:0000313" key="7">
    <source>
        <dbReference type="Proteomes" id="UP000830835"/>
    </source>
</evidence>